<comment type="caution">
    <text evidence="3">The sequence shown here is derived from an EMBL/GenBank/DDBJ whole genome shotgun (WGS) entry which is preliminary data.</text>
</comment>
<dbReference type="Proteomes" id="UP001606305">
    <property type="component" value="Unassembled WGS sequence"/>
</dbReference>
<feature type="transmembrane region" description="Helical" evidence="1">
    <location>
        <begin position="99"/>
        <end position="121"/>
    </location>
</feature>
<organism evidence="3 4">
    <name type="scientific">Pelomonas nitida</name>
    <dbReference type="NCBI Taxonomy" id="3299027"/>
    <lineage>
        <taxon>Bacteria</taxon>
        <taxon>Pseudomonadati</taxon>
        <taxon>Pseudomonadota</taxon>
        <taxon>Betaproteobacteria</taxon>
        <taxon>Burkholderiales</taxon>
        <taxon>Sphaerotilaceae</taxon>
        <taxon>Roseateles</taxon>
    </lineage>
</organism>
<dbReference type="EC" id="3.4.-.-" evidence="3"/>
<feature type="transmembrane region" description="Helical" evidence="1">
    <location>
        <begin position="62"/>
        <end position="79"/>
    </location>
</feature>
<gene>
    <name evidence="3" type="ORF">ACG00X_22905</name>
</gene>
<feature type="transmembrane region" description="Helical" evidence="1">
    <location>
        <begin position="163"/>
        <end position="184"/>
    </location>
</feature>
<feature type="transmembrane region" description="Helical" evidence="1">
    <location>
        <begin position="29"/>
        <end position="50"/>
    </location>
</feature>
<evidence type="ECO:0000313" key="4">
    <source>
        <dbReference type="Proteomes" id="UP001606305"/>
    </source>
</evidence>
<reference evidence="3 4" key="1">
    <citation type="submission" date="2024-09" db="EMBL/GenBank/DDBJ databases">
        <title>Novel species of the genus Pelomonas and Roseateles isolated from streams.</title>
        <authorList>
            <person name="Lu H."/>
        </authorList>
    </citation>
    <scope>NUCLEOTIDE SEQUENCE [LARGE SCALE GENOMIC DNA]</scope>
    <source>
        <strain evidence="3 4">BYS96W</strain>
    </source>
</reference>
<dbReference type="PANTHER" id="PTHR39430">
    <property type="entry name" value="MEMBRANE-ASSOCIATED PROTEASE-RELATED"/>
    <property type="match status" value="1"/>
</dbReference>
<evidence type="ECO:0000256" key="1">
    <source>
        <dbReference type="SAM" id="Phobius"/>
    </source>
</evidence>
<proteinExistence type="predicted"/>
<dbReference type="PANTHER" id="PTHR39430:SF1">
    <property type="entry name" value="PROTEASE"/>
    <property type="match status" value="1"/>
</dbReference>
<dbReference type="RefSeq" id="WP_394491961.1">
    <property type="nucleotide sequence ID" value="NZ_JBIGIA010000027.1"/>
</dbReference>
<name>A0ABW7GCK2_9BURK</name>
<accession>A0ABW7GCK2</accession>
<dbReference type="InterPro" id="IPR003675">
    <property type="entry name" value="Rce1/LyrA-like_dom"/>
</dbReference>
<keyword evidence="1" id="KW-1133">Transmembrane helix</keyword>
<dbReference type="GO" id="GO:0016787">
    <property type="term" value="F:hydrolase activity"/>
    <property type="evidence" value="ECO:0007669"/>
    <property type="project" value="UniProtKB-KW"/>
</dbReference>
<evidence type="ECO:0000259" key="2">
    <source>
        <dbReference type="Pfam" id="PF02517"/>
    </source>
</evidence>
<keyword evidence="1" id="KW-0472">Membrane</keyword>
<keyword evidence="1" id="KW-0812">Transmembrane</keyword>
<feature type="domain" description="CAAX prenyl protease 2/Lysostaphin resistance protein A-like" evidence="2">
    <location>
        <begin position="141"/>
        <end position="230"/>
    </location>
</feature>
<feature type="transmembrane region" description="Helical" evidence="1">
    <location>
        <begin position="190"/>
        <end position="213"/>
    </location>
</feature>
<dbReference type="Pfam" id="PF02517">
    <property type="entry name" value="Rce1-like"/>
    <property type="match status" value="1"/>
</dbReference>
<feature type="transmembrane region" description="Helical" evidence="1">
    <location>
        <begin position="225"/>
        <end position="243"/>
    </location>
</feature>
<feature type="transmembrane region" description="Helical" evidence="1">
    <location>
        <begin position="263"/>
        <end position="285"/>
    </location>
</feature>
<sequence length="298" mass="31169">MTIPDTIHRMPPQPAGLTRWVQGVRASNAASWLAAVVLIGLPFVAANIVVQRWMPDAGLRDLRNLLKALVLMLAYVAYVRCWERRPVRELSASGAAGEIGAGLMLGSLLFSCVVALLFVAGAYSVEAVGTRDVFGSVLASMAPKVAAGALIEEVLFRLVLLRLLVRLLGVVWALVASSLVFGLAHLGNAGATPLIGVLLGVELGVLFGAAYLLTRRLWLCAALHFAWNFVQGAVFSIAVSGHTGEAWLRGTLSGPAWLSGGAFGAEGSVVSVVLCLAAAGVLLTLAHRRGRLDAAASS</sequence>
<dbReference type="EMBL" id="JBIGIA010000027">
    <property type="protein sequence ID" value="MFG6459694.1"/>
    <property type="molecule type" value="Genomic_DNA"/>
</dbReference>
<keyword evidence="4" id="KW-1185">Reference proteome</keyword>
<keyword evidence="3" id="KW-0378">Hydrolase</keyword>
<evidence type="ECO:0000313" key="3">
    <source>
        <dbReference type="EMBL" id="MFG6459694.1"/>
    </source>
</evidence>
<protein>
    <submittedName>
        <fullName evidence="3">CPBP family intramembrane glutamic endopeptidase</fullName>
        <ecNumber evidence="3">3.4.-.-</ecNumber>
    </submittedName>
</protein>
<feature type="transmembrane region" description="Helical" evidence="1">
    <location>
        <begin position="133"/>
        <end position="151"/>
    </location>
</feature>